<feature type="compositionally biased region" description="Polar residues" evidence="1">
    <location>
        <begin position="922"/>
        <end position="931"/>
    </location>
</feature>
<dbReference type="EMBL" id="KN833013">
    <property type="protein sequence ID" value="KIM78888.1"/>
    <property type="molecule type" value="Genomic_DNA"/>
</dbReference>
<feature type="region of interest" description="Disordered" evidence="1">
    <location>
        <begin position="515"/>
        <end position="599"/>
    </location>
</feature>
<evidence type="ECO:0000259" key="2">
    <source>
        <dbReference type="PROSITE" id="PS50238"/>
    </source>
</evidence>
<dbReference type="InterPro" id="IPR008936">
    <property type="entry name" value="Rho_GTPase_activation_prot"/>
</dbReference>
<feature type="compositionally biased region" description="Low complexity" evidence="1">
    <location>
        <begin position="1295"/>
        <end position="1306"/>
    </location>
</feature>
<evidence type="ECO:0000313" key="4">
    <source>
        <dbReference type="Proteomes" id="UP000054166"/>
    </source>
</evidence>
<dbReference type="OrthoDB" id="185175at2759"/>
<reference evidence="4" key="2">
    <citation type="submission" date="2015-01" db="EMBL/GenBank/DDBJ databases">
        <title>Evolutionary Origins and Diversification of the Mycorrhizal Mutualists.</title>
        <authorList>
            <consortium name="DOE Joint Genome Institute"/>
            <consortium name="Mycorrhizal Genomics Consortium"/>
            <person name="Kohler A."/>
            <person name="Kuo A."/>
            <person name="Nagy L.G."/>
            <person name="Floudas D."/>
            <person name="Copeland A."/>
            <person name="Barry K.W."/>
            <person name="Cichocki N."/>
            <person name="Veneault-Fourrey C."/>
            <person name="LaButti K."/>
            <person name="Lindquist E.A."/>
            <person name="Lipzen A."/>
            <person name="Lundell T."/>
            <person name="Morin E."/>
            <person name="Murat C."/>
            <person name="Riley R."/>
            <person name="Ohm R."/>
            <person name="Sun H."/>
            <person name="Tunlid A."/>
            <person name="Henrissat B."/>
            <person name="Grigoriev I.V."/>
            <person name="Hibbett D.S."/>
            <person name="Martin F."/>
        </authorList>
    </citation>
    <scope>NUCLEOTIDE SEQUENCE [LARGE SCALE GENOMIC DNA]</scope>
    <source>
        <strain evidence="4">F 1598</strain>
    </source>
</reference>
<organism evidence="3 4">
    <name type="scientific">Piloderma croceum (strain F 1598)</name>
    <dbReference type="NCBI Taxonomy" id="765440"/>
    <lineage>
        <taxon>Eukaryota</taxon>
        <taxon>Fungi</taxon>
        <taxon>Dikarya</taxon>
        <taxon>Basidiomycota</taxon>
        <taxon>Agaricomycotina</taxon>
        <taxon>Agaricomycetes</taxon>
        <taxon>Agaricomycetidae</taxon>
        <taxon>Atheliales</taxon>
        <taxon>Atheliaceae</taxon>
        <taxon>Piloderma</taxon>
    </lineage>
</organism>
<feature type="compositionally biased region" description="Basic and acidic residues" evidence="1">
    <location>
        <begin position="769"/>
        <end position="779"/>
    </location>
</feature>
<feature type="region of interest" description="Disordered" evidence="1">
    <location>
        <begin position="1022"/>
        <end position="1088"/>
    </location>
</feature>
<feature type="compositionally biased region" description="Low complexity" evidence="1">
    <location>
        <begin position="525"/>
        <end position="540"/>
    </location>
</feature>
<keyword evidence="4" id="KW-1185">Reference proteome</keyword>
<dbReference type="GO" id="GO:0005096">
    <property type="term" value="F:GTPase activator activity"/>
    <property type="evidence" value="ECO:0007669"/>
    <property type="project" value="InterPro"/>
</dbReference>
<feature type="compositionally biased region" description="Pro residues" evidence="1">
    <location>
        <begin position="196"/>
        <end position="209"/>
    </location>
</feature>
<feature type="compositionally biased region" description="Low complexity" evidence="1">
    <location>
        <begin position="14"/>
        <end position="37"/>
    </location>
</feature>
<feature type="domain" description="Rho-GAP" evidence="2">
    <location>
        <begin position="671"/>
        <end position="914"/>
    </location>
</feature>
<dbReference type="Proteomes" id="UP000054166">
    <property type="component" value="Unassembled WGS sequence"/>
</dbReference>
<feature type="compositionally biased region" description="Polar residues" evidence="1">
    <location>
        <begin position="43"/>
        <end position="69"/>
    </location>
</feature>
<feature type="region of interest" description="Disordered" evidence="1">
    <location>
        <begin position="1106"/>
        <end position="1127"/>
    </location>
</feature>
<feature type="region of interest" description="Disordered" evidence="1">
    <location>
        <begin position="340"/>
        <end position="410"/>
    </location>
</feature>
<feature type="region of interest" description="Disordered" evidence="1">
    <location>
        <begin position="453"/>
        <end position="495"/>
    </location>
</feature>
<dbReference type="InterPro" id="IPR000198">
    <property type="entry name" value="RhoGAP_dom"/>
</dbReference>
<name>A0A0C3AXZ7_PILCF</name>
<feature type="compositionally biased region" description="Low complexity" evidence="1">
    <location>
        <begin position="134"/>
        <end position="143"/>
    </location>
</feature>
<gene>
    <name evidence="3" type="ORF">PILCRDRAFT_578639</name>
</gene>
<dbReference type="SUPFAM" id="SSF48350">
    <property type="entry name" value="GTPase activation domain, GAP"/>
    <property type="match status" value="1"/>
</dbReference>
<feature type="region of interest" description="Disordered" evidence="1">
    <location>
        <begin position="649"/>
        <end position="670"/>
    </location>
</feature>
<dbReference type="PANTHER" id="PTHR12783:SF5">
    <property type="entry name" value="RALA-BINDING PROTEIN 1"/>
    <property type="match status" value="1"/>
</dbReference>
<dbReference type="PANTHER" id="PTHR12783">
    <property type="entry name" value="RALA BINDING PROTEIN 1 RALBP1"/>
    <property type="match status" value="1"/>
</dbReference>
<feature type="compositionally biased region" description="Low complexity" evidence="1">
    <location>
        <begin position="1200"/>
        <end position="1219"/>
    </location>
</feature>
<feature type="compositionally biased region" description="Polar residues" evidence="1">
    <location>
        <begin position="342"/>
        <end position="361"/>
    </location>
</feature>
<dbReference type="GO" id="GO:0007264">
    <property type="term" value="P:small GTPase-mediated signal transduction"/>
    <property type="evidence" value="ECO:0007669"/>
    <property type="project" value="InterPro"/>
</dbReference>
<dbReference type="HOGENOM" id="CLU_003512_0_0_1"/>
<dbReference type="InParanoid" id="A0A0C3AXZ7"/>
<reference evidence="3 4" key="1">
    <citation type="submission" date="2014-04" db="EMBL/GenBank/DDBJ databases">
        <authorList>
            <consortium name="DOE Joint Genome Institute"/>
            <person name="Kuo A."/>
            <person name="Tarkka M."/>
            <person name="Buscot F."/>
            <person name="Kohler A."/>
            <person name="Nagy L.G."/>
            <person name="Floudas D."/>
            <person name="Copeland A."/>
            <person name="Barry K.W."/>
            <person name="Cichocki N."/>
            <person name="Veneault-Fourrey C."/>
            <person name="LaButti K."/>
            <person name="Lindquist E.A."/>
            <person name="Lipzen A."/>
            <person name="Lundell T."/>
            <person name="Morin E."/>
            <person name="Murat C."/>
            <person name="Sun H."/>
            <person name="Tunlid A."/>
            <person name="Henrissat B."/>
            <person name="Grigoriev I.V."/>
            <person name="Hibbett D.S."/>
            <person name="Martin F."/>
            <person name="Nordberg H.P."/>
            <person name="Cantor M.N."/>
            <person name="Hua S.X."/>
        </authorList>
    </citation>
    <scope>NUCLEOTIDE SEQUENCE [LARGE SCALE GENOMIC DNA]</scope>
    <source>
        <strain evidence="3 4">F 1598</strain>
    </source>
</reference>
<feature type="compositionally biased region" description="Low complexity" evidence="1">
    <location>
        <begin position="1049"/>
        <end position="1080"/>
    </location>
</feature>
<feature type="compositionally biased region" description="Polar residues" evidence="1">
    <location>
        <begin position="482"/>
        <end position="495"/>
    </location>
</feature>
<dbReference type="CDD" id="cd00159">
    <property type="entry name" value="RhoGAP"/>
    <property type="match status" value="1"/>
</dbReference>
<dbReference type="InterPro" id="IPR039767">
    <property type="entry name" value="RALBP1"/>
</dbReference>
<feature type="compositionally biased region" description="Polar residues" evidence="1">
    <location>
        <begin position="1148"/>
        <end position="1163"/>
    </location>
</feature>
<feature type="region of interest" description="Disordered" evidence="1">
    <location>
        <begin position="769"/>
        <end position="815"/>
    </location>
</feature>
<feature type="compositionally biased region" description="Polar residues" evidence="1">
    <location>
        <begin position="176"/>
        <end position="192"/>
    </location>
</feature>
<dbReference type="SMART" id="SM00324">
    <property type="entry name" value="RhoGAP"/>
    <property type="match status" value="1"/>
</dbReference>
<feature type="region of interest" description="Disordered" evidence="1">
    <location>
        <begin position="1148"/>
        <end position="1167"/>
    </location>
</feature>
<feature type="compositionally biased region" description="Polar residues" evidence="1">
    <location>
        <begin position="1307"/>
        <end position="1316"/>
    </location>
</feature>
<protein>
    <recommendedName>
        <fullName evidence="2">Rho-GAP domain-containing protein</fullName>
    </recommendedName>
</protein>
<accession>A0A0C3AXZ7</accession>
<feature type="compositionally biased region" description="Low complexity" evidence="1">
    <location>
        <begin position="584"/>
        <end position="599"/>
    </location>
</feature>
<dbReference type="GO" id="GO:0031267">
    <property type="term" value="F:small GTPase binding"/>
    <property type="evidence" value="ECO:0007669"/>
    <property type="project" value="InterPro"/>
</dbReference>
<proteinExistence type="predicted"/>
<dbReference type="STRING" id="765440.A0A0C3AXZ7"/>
<feature type="compositionally biased region" description="Polar residues" evidence="1">
    <location>
        <begin position="1220"/>
        <end position="1230"/>
    </location>
</feature>
<feature type="compositionally biased region" description="Polar residues" evidence="1">
    <location>
        <begin position="1263"/>
        <end position="1272"/>
    </location>
</feature>
<dbReference type="Gene3D" id="1.10.555.10">
    <property type="entry name" value="Rho GTPase activation protein"/>
    <property type="match status" value="1"/>
</dbReference>
<evidence type="ECO:0000313" key="3">
    <source>
        <dbReference type="EMBL" id="KIM78888.1"/>
    </source>
</evidence>
<sequence length="1379" mass="145440">MFRADRQKTHAPTSFPASMSSSSLSSSFSSSASSSMLHHAVSPANSSHSDIPRSDQSGASPSSTPTKTHFPSAAVSPAPRSSSLGAMGQTYARPQPAVPLETQSSSALNPPTATSKGFKLKNAFGARRKQSEDSSSISLSLTRTRSKGKGRKADDASATSETDQSSGRRPLRAKQLTLQFASAFSGKQTVSAPTSPGLPSPPPVPPPKPTGLQTRKTHVSPSIPAVDNRRSAMVQSPGIAATLQYMQNAEPSVDTEVPIPQQGEVDRKQEKMEGKEVWRKSDSNMSFNTIRPGAATIGNRSSRPVSMAESLHSTHTIVPVNKRLSALVTDADFAMAEESGQDAVSSSAPVSGKASPSGSVKSRNRRSASLVLSSPFPRVKTPALASANVADEPKHRPRLPAESPQLSPPLATREMPTLTRAAANGYIASTTSGAAVQSTGNNIRGRLAAWSATANNTSGPSRQERHLPDIPPQPQRIRPNERSTPSTMRQTAVSITSGFSAGLAKRAVEKMGRALGGMHTGSGSGYSSSSSTYTAPSSFSNPSAEDLGRSHAAQSLPKHSASTTGHLGKGRQRRTPNAPSGAWSVASSTTSSSLSDSDAYSVPSGPVLGKCMRGPTRSTGGGAVFGRDLRSCVAETALTATCSAEAGDVIGQPPHSRTASAFKAQKEQDNNELEARRVPALVVRCAQHILAWGVQEEGLFRLTGRPSHMSKLRSEFDTGADYDLSECNLGDLDPHAVSSVFKAYLRELPEPILTHALAPYFEAVLSAETHSRESKETPHPSRGMRRPADAAGPKPDGNVPTLRKPPSLSTLAMPNFSGMRAPSESLVNALRSLIAGLPQENRDLLHTVTDLISATAKRSKETKMPLSNLLLVFCPSLNMNPPLLRVLCEAQGIWDVPPSPSRQPDIVDMKRETIMMDIGSDTPRQSESPSTDAEEVLDSTSDEVTSQGSHASAGREISPEVLGATAAAQQRPERIRSPAYGPRPLPQALLEVRRGPVATLYLDSECADDLVSQSFIESPAAEVLPPGATSSESLFSKDESSVNRSNSGSPALPNFNSPPSLSSSTDSLTSSETPSSSHLPLPEDHHDKTKISSRMPAIVDPADLALPRTPQRSATCPTVGGDIQFPSTPSMPISTLIGRPSVPKLSLNVSTPQLHGPASASSLRTRRIKKPSLHLLFTRRSSASLHSPVNPSTPNPYLQPPHSASPLSSNSPPLSAQQSVYTAQTSTSSLPPVLDLPIETSPLKMGMGIDEDKRRTIGAKPGSSHSNHTVTGLMTDEPSLPSPGTPAPSETPIASLYSTPSSSVLSFDTNTNTQSLRPRPRLRKSQGSLASSSFNHLSVVLPDEEAVEDGWAQSVLAAADTDGSWSPRNVMKFFGGGGS</sequence>
<feature type="compositionally biased region" description="Gly residues" evidence="1">
    <location>
        <begin position="515"/>
        <end position="524"/>
    </location>
</feature>
<feature type="compositionally biased region" description="Polar residues" evidence="1">
    <location>
        <begin position="101"/>
        <end position="115"/>
    </location>
</feature>
<feature type="region of interest" description="Disordered" evidence="1">
    <location>
        <begin position="1"/>
        <end position="216"/>
    </location>
</feature>
<feature type="region of interest" description="Disordered" evidence="1">
    <location>
        <begin position="919"/>
        <end position="984"/>
    </location>
</feature>
<feature type="region of interest" description="Disordered" evidence="1">
    <location>
        <begin position="1183"/>
        <end position="1329"/>
    </location>
</feature>
<dbReference type="Pfam" id="PF00620">
    <property type="entry name" value="RhoGAP"/>
    <property type="match status" value="2"/>
</dbReference>
<dbReference type="PROSITE" id="PS50238">
    <property type="entry name" value="RHOGAP"/>
    <property type="match status" value="1"/>
</dbReference>
<feature type="compositionally biased region" description="Low complexity" evidence="1">
    <location>
        <begin position="71"/>
        <end position="83"/>
    </location>
</feature>
<feature type="compositionally biased region" description="Acidic residues" evidence="1">
    <location>
        <begin position="932"/>
        <end position="941"/>
    </location>
</feature>
<evidence type="ECO:0000256" key="1">
    <source>
        <dbReference type="SAM" id="MobiDB-lite"/>
    </source>
</evidence>
<feature type="compositionally biased region" description="Polar residues" evidence="1">
    <location>
        <begin position="157"/>
        <end position="167"/>
    </location>
</feature>